<sequence length="589" mass="70149">MEDLQEPFNYILKEFISKSSLNDFTSSCQYKNTLVIETAEKIVELLNNSKLEDNKQIILNHITSRYLLKLHKDYMAELLNIQKNNEENTEFDEELNKTNEINEEINNNNLHYIFSLIDLSICIDETYTEYSYAMNTFVNILSYLYPTEFIIKYFVPIFFNENGKERLLLLTKGNKLQGKVKPGSRLLVIYKQIINRIPTFEVSNQEIIAKFRHLISNSLEISDKLTQISDWHMANKKINGYYSSFENFYNLKKYNTLSMNPLSKNHPRNIFNELIILNKALTTTSENELIECVNKEFMGQKQSNTTQLKLWVIDNINKSLNNISYHDHRQLEKIPLNDITEKQFKWVLDEEIFNKQLKTYDFFYSLKLQLAILINFFNERTFDKCKNESEIILSEYSKFKKPDSFLNPINSIEAKRKLSDWYVYSMNGFKQKNYHYLEILNLLEKNEKTFQKMKLKNFVYPNIEQLNENLQPKKRKFEDYITETNDLDSIIVNKKPKFIHLMGTPKLTKLWKVEKNVSWKDSEDVMESVKDDIYFARGTYEENPKDMTNAETYHRLCWKGLRSVKETGNWLQLAQSNEYGQLENETWLF</sequence>
<gene>
    <name evidence="1" type="ORF">C6P40_000688</name>
</gene>
<dbReference type="Proteomes" id="UP000697127">
    <property type="component" value="Unassembled WGS sequence"/>
</dbReference>
<comment type="caution">
    <text evidence="1">The sequence shown here is derived from an EMBL/GenBank/DDBJ whole genome shotgun (WGS) entry which is preliminary data.</text>
</comment>
<name>A0A9P6WKC3_9ASCO</name>
<evidence type="ECO:0000313" key="1">
    <source>
        <dbReference type="EMBL" id="KAG0688675.1"/>
    </source>
</evidence>
<organism evidence="1 2">
    <name type="scientific">Pichia californica</name>
    <dbReference type="NCBI Taxonomy" id="460514"/>
    <lineage>
        <taxon>Eukaryota</taxon>
        <taxon>Fungi</taxon>
        <taxon>Dikarya</taxon>
        <taxon>Ascomycota</taxon>
        <taxon>Saccharomycotina</taxon>
        <taxon>Pichiomycetes</taxon>
        <taxon>Pichiales</taxon>
        <taxon>Pichiaceae</taxon>
        <taxon>Pichia</taxon>
    </lineage>
</organism>
<protein>
    <submittedName>
        <fullName evidence="1">Uncharacterized protein</fullName>
    </submittedName>
</protein>
<dbReference type="OrthoDB" id="10257415at2759"/>
<accession>A0A9P6WKC3</accession>
<dbReference type="AlphaFoldDB" id="A0A9P6WKC3"/>
<dbReference type="EMBL" id="PUHW01000132">
    <property type="protein sequence ID" value="KAG0688675.1"/>
    <property type="molecule type" value="Genomic_DNA"/>
</dbReference>
<keyword evidence="2" id="KW-1185">Reference proteome</keyword>
<proteinExistence type="predicted"/>
<evidence type="ECO:0000313" key="2">
    <source>
        <dbReference type="Proteomes" id="UP000697127"/>
    </source>
</evidence>
<reference evidence="1" key="1">
    <citation type="submission" date="2020-11" db="EMBL/GenBank/DDBJ databases">
        <title>Kefir isolates.</title>
        <authorList>
            <person name="Marcisauskas S."/>
            <person name="Kim Y."/>
            <person name="Blasche S."/>
        </authorList>
    </citation>
    <scope>NUCLEOTIDE SEQUENCE</scope>
    <source>
        <strain evidence="1">Olga-1</strain>
    </source>
</reference>